<organism evidence="3 4">
    <name type="scientific">Pisum sativum</name>
    <name type="common">Garden pea</name>
    <name type="synonym">Lathyrus oleraceus</name>
    <dbReference type="NCBI Taxonomy" id="3888"/>
    <lineage>
        <taxon>Eukaryota</taxon>
        <taxon>Viridiplantae</taxon>
        <taxon>Streptophyta</taxon>
        <taxon>Embryophyta</taxon>
        <taxon>Tracheophyta</taxon>
        <taxon>Spermatophyta</taxon>
        <taxon>Magnoliopsida</taxon>
        <taxon>eudicotyledons</taxon>
        <taxon>Gunneridae</taxon>
        <taxon>Pentapetalae</taxon>
        <taxon>rosids</taxon>
        <taxon>fabids</taxon>
        <taxon>Fabales</taxon>
        <taxon>Fabaceae</taxon>
        <taxon>Papilionoideae</taxon>
        <taxon>50 kb inversion clade</taxon>
        <taxon>NPAAA clade</taxon>
        <taxon>Hologalegina</taxon>
        <taxon>IRL clade</taxon>
        <taxon>Fabeae</taxon>
        <taxon>Lathyrus</taxon>
    </lineage>
</organism>
<evidence type="ECO:0000313" key="3">
    <source>
        <dbReference type="EMBL" id="KAI5416889.1"/>
    </source>
</evidence>
<evidence type="ECO:0000313" key="4">
    <source>
        <dbReference type="Proteomes" id="UP001058974"/>
    </source>
</evidence>
<protein>
    <submittedName>
        <fullName evidence="3">Uncharacterized protein</fullName>
    </submittedName>
</protein>
<feature type="region of interest" description="Disordered" evidence="2">
    <location>
        <begin position="464"/>
        <end position="506"/>
    </location>
</feature>
<reference evidence="3 4" key="1">
    <citation type="journal article" date="2022" name="Nat. Genet.">
        <title>Improved pea reference genome and pan-genome highlight genomic features and evolutionary characteristics.</title>
        <authorList>
            <person name="Yang T."/>
            <person name="Liu R."/>
            <person name="Luo Y."/>
            <person name="Hu S."/>
            <person name="Wang D."/>
            <person name="Wang C."/>
            <person name="Pandey M.K."/>
            <person name="Ge S."/>
            <person name="Xu Q."/>
            <person name="Li N."/>
            <person name="Li G."/>
            <person name="Huang Y."/>
            <person name="Saxena R.K."/>
            <person name="Ji Y."/>
            <person name="Li M."/>
            <person name="Yan X."/>
            <person name="He Y."/>
            <person name="Liu Y."/>
            <person name="Wang X."/>
            <person name="Xiang C."/>
            <person name="Varshney R.K."/>
            <person name="Ding H."/>
            <person name="Gao S."/>
            <person name="Zong X."/>
        </authorList>
    </citation>
    <scope>NUCLEOTIDE SEQUENCE [LARGE SCALE GENOMIC DNA]</scope>
    <source>
        <strain evidence="3 4">cv. Zhongwan 6</strain>
    </source>
</reference>
<feature type="region of interest" description="Disordered" evidence="2">
    <location>
        <begin position="585"/>
        <end position="605"/>
    </location>
</feature>
<keyword evidence="1" id="KW-0175">Coiled coil</keyword>
<feature type="compositionally biased region" description="Low complexity" evidence="2">
    <location>
        <begin position="489"/>
        <end position="501"/>
    </location>
</feature>
<gene>
    <name evidence="3" type="ORF">KIW84_041769</name>
</gene>
<feature type="region of interest" description="Disordered" evidence="2">
    <location>
        <begin position="378"/>
        <end position="397"/>
    </location>
</feature>
<dbReference type="Gramene" id="Psat04G0176900-T1">
    <property type="protein sequence ID" value="KAI5416889.1"/>
    <property type="gene ID" value="KIW84_041769"/>
</dbReference>
<feature type="compositionally biased region" description="Basic and acidic residues" evidence="2">
    <location>
        <begin position="384"/>
        <end position="394"/>
    </location>
</feature>
<evidence type="ECO:0000256" key="2">
    <source>
        <dbReference type="SAM" id="MobiDB-lite"/>
    </source>
</evidence>
<feature type="coiled-coil region" evidence="1">
    <location>
        <begin position="65"/>
        <end position="113"/>
    </location>
</feature>
<evidence type="ECO:0000256" key="1">
    <source>
        <dbReference type="SAM" id="Coils"/>
    </source>
</evidence>
<comment type="caution">
    <text evidence="3">The sequence shown here is derived from an EMBL/GenBank/DDBJ whole genome shotgun (WGS) entry which is preliminary data.</text>
</comment>
<feature type="compositionally biased region" description="Basic and acidic residues" evidence="2">
    <location>
        <begin position="645"/>
        <end position="656"/>
    </location>
</feature>
<feature type="compositionally biased region" description="Basic and acidic residues" evidence="2">
    <location>
        <begin position="590"/>
        <end position="605"/>
    </location>
</feature>
<dbReference type="Proteomes" id="UP001058974">
    <property type="component" value="Chromosome 4"/>
</dbReference>
<accession>A0A9D5AS43</accession>
<feature type="compositionally biased region" description="Basic and acidic residues" evidence="2">
    <location>
        <begin position="552"/>
        <end position="565"/>
    </location>
</feature>
<feature type="region of interest" description="Disordered" evidence="2">
    <location>
        <begin position="552"/>
        <end position="572"/>
    </location>
</feature>
<dbReference type="EMBL" id="JAMSHJ010000004">
    <property type="protein sequence ID" value="KAI5416889.1"/>
    <property type="molecule type" value="Genomic_DNA"/>
</dbReference>
<keyword evidence="4" id="KW-1185">Reference proteome</keyword>
<feature type="compositionally biased region" description="Basic and acidic residues" evidence="2">
    <location>
        <begin position="464"/>
        <end position="473"/>
    </location>
</feature>
<dbReference type="PANTHER" id="PTHR34778">
    <property type="entry name" value="OS02G0580700 PROTEIN"/>
    <property type="match status" value="1"/>
</dbReference>
<dbReference type="PANTHER" id="PTHR34778:SF2">
    <property type="entry name" value="OS02G0580700 PROTEIN"/>
    <property type="match status" value="1"/>
</dbReference>
<feature type="region of interest" description="Disordered" evidence="2">
    <location>
        <begin position="626"/>
        <end position="666"/>
    </location>
</feature>
<proteinExistence type="predicted"/>
<name>A0A9D5AS43_PEA</name>
<dbReference type="AlphaFoldDB" id="A0A9D5AS43"/>
<sequence length="716" mass="80165">MDDSEKLTALKKAYADIILNTAKEAAARIMVSERKSTRFQQELAYTKDEALRMVLRLKQMLDSKVKEAELTSLSQQKKIEELEAQLQEAEEIVRDLRAELRETQAELENVTKKHEAHPPVEQNMKDEIAANGSFLQENRLEPSDATVHSEPDLQFESVSVSDTVCPTVNGIENGSTFCVSRDHANSFYIHNPDFASIVIRRKEPELYRNGCTQRIRALERSIFDGNVSVAGDLDNARDETLAGAHEEDKEATVAANGKANIICENEKPDELEVVKEGADLVKCLPLIKNRRFRKRKTHLSRLHSHRLKETTKESYLSANGKANIICENEKPDELEVVKEGADLVKCLPLIKNRRFRKRKTHLSRLHSDQLKETTKESYLSAAKDSPHVLDDNDTSKVNSSIAHENEARKNLMSHVAEAPTDATATVEQPDKLQVVKAGGDLIKDLVHRKRKRFRIRRTRRSRLHSDLVKEANKESNLTRAKDSDHVLGNNNNDSSTVNSSVAHENEAQKDLMSPFAKAPKDATTAVERLGSHTNTEKGEIFLKGCSSKNKIEDDKESLDKSDLTRQESLSTESIKVPSCTDVVEVAGDGSPDKMDSKVSNKDEKVSSRFENDKLLKYTFQRKRKKGSVSSGDVGCSPDNSSSKKICGEKQNGHAEPQKSCTMTESSRESRRLAQVARQVGDTHSLLYQCLMNYCSISKMVVATTGQAQLVTFTVIL</sequence>